<comment type="caution">
    <text evidence="1">The sequence shown here is derived from an EMBL/GenBank/DDBJ whole genome shotgun (WGS) entry which is preliminary data.</text>
</comment>
<sequence length="469" mass="51910">MTAVPLTKDETDTLLRLKSRLDRDARDHWVNNQRVPGFKSLRHYYDGLQRLEQLGLAVPEDLRKFTTIVAWPRTYVDAVVSRLRPQGFLLDGEADAEMWRRWQANNLDGEFRMALVDMLVCGRGYLCVGTNEDDAGTPLITVESPLEMIHEWSNRYRKVTVAARFYSEDVAGRKVPKAVLYYPDATIWITMEAGQWEQEGERDEHNLGRVPVHPLVNRGTSDDRYGTSEIIPIIGLTDAAARALTNAQVATEVMALPQRYAAGMTAADFKDPDTGEALSAWESYFGAVWATSSKDAKFGQFSAADLSNFKTIVEMYAGLVANVTRLPMRYFVLRGGSGDAPSEGSIRAEEEGLIGICEEKQEFASDGLEDTQRTADRLVTGEIDLLLVEMVTDWRSPATPTLAQAADGAVKLHAQGLFSRREALRTMGKSPKQIQVIETELREEAFDPITAALAAQVTGNGSTAPAVSQ</sequence>
<accession>A0A3N2CW53</accession>
<dbReference type="EMBL" id="RKHO01000001">
    <property type="protein sequence ID" value="ROR91760.1"/>
    <property type="molecule type" value="Genomic_DNA"/>
</dbReference>
<reference evidence="1 2" key="1">
    <citation type="submission" date="2018-11" db="EMBL/GenBank/DDBJ databases">
        <title>Sequencing the genomes of 1000 actinobacteria strains.</title>
        <authorList>
            <person name="Klenk H.-P."/>
        </authorList>
    </citation>
    <scope>NUCLEOTIDE SEQUENCE [LARGE SCALE GENOMIC DNA]</scope>
    <source>
        <strain evidence="1 2">DSM 12652</strain>
    </source>
</reference>
<evidence type="ECO:0000313" key="2">
    <source>
        <dbReference type="Proteomes" id="UP000281738"/>
    </source>
</evidence>
<organism evidence="1 2">
    <name type="scientific">Nocardioides aurantiacus</name>
    <dbReference type="NCBI Taxonomy" id="86796"/>
    <lineage>
        <taxon>Bacteria</taxon>
        <taxon>Bacillati</taxon>
        <taxon>Actinomycetota</taxon>
        <taxon>Actinomycetes</taxon>
        <taxon>Propionibacteriales</taxon>
        <taxon>Nocardioidaceae</taxon>
        <taxon>Nocardioides</taxon>
    </lineage>
</organism>
<dbReference type="Proteomes" id="UP000281738">
    <property type="component" value="Unassembled WGS sequence"/>
</dbReference>
<proteinExistence type="predicted"/>
<dbReference type="Pfam" id="PF05133">
    <property type="entry name" value="SPP1_portal"/>
    <property type="match status" value="1"/>
</dbReference>
<name>A0A3N2CW53_9ACTN</name>
<gene>
    <name evidence="1" type="ORF">EDD33_2635</name>
</gene>
<dbReference type="AlphaFoldDB" id="A0A3N2CW53"/>
<dbReference type="InterPro" id="IPR021145">
    <property type="entry name" value="Portal_protein_SPP1_Gp6-like"/>
</dbReference>
<keyword evidence="2" id="KW-1185">Reference proteome</keyword>
<evidence type="ECO:0000313" key="1">
    <source>
        <dbReference type="EMBL" id="ROR91760.1"/>
    </source>
</evidence>
<protein>
    <submittedName>
        <fullName evidence="1">SPP1 Gp6-like portal protein</fullName>
    </submittedName>
</protein>